<dbReference type="EMBL" id="VOBR01000011">
    <property type="protein sequence ID" value="TWP50657.1"/>
    <property type="molecule type" value="Genomic_DNA"/>
</dbReference>
<evidence type="ECO:0000313" key="1">
    <source>
        <dbReference type="EMBL" id="TWP50657.1"/>
    </source>
</evidence>
<accession>A0A563ESI1</accession>
<sequence length="65" mass="6764">MTTATLLKAEEIVAGWRSGLDFGDMMNPAGPMFASGEFAEGDIVACNPPGSRCSACTASRPVYCC</sequence>
<gene>
    <name evidence="1" type="ORF">FKR81_18765</name>
</gene>
<comment type="caution">
    <text evidence="1">The sequence shown here is derived from an EMBL/GenBank/DDBJ whole genome shotgun (WGS) entry which is preliminary data.</text>
</comment>
<dbReference type="RefSeq" id="WP_146353377.1">
    <property type="nucleotide sequence ID" value="NZ_VOBR01000011.1"/>
</dbReference>
<dbReference type="Proteomes" id="UP000316639">
    <property type="component" value="Unassembled WGS sequence"/>
</dbReference>
<dbReference type="OrthoDB" id="3540044at2"/>
<dbReference type="AlphaFoldDB" id="A0A563ESI1"/>
<keyword evidence="2" id="KW-1185">Reference proteome</keyword>
<evidence type="ECO:0000313" key="2">
    <source>
        <dbReference type="Proteomes" id="UP000316639"/>
    </source>
</evidence>
<proteinExistence type="predicted"/>
<name>A0A563ESI1_9PSEU</name>
<dbReference type="Pfam" id="PF19740">
    <property type="entry name" value="DUF6229"/>
    <property type="match status" value="1"/>
</dbReference>
<organism evidence="1 2">
    <name type="scientific">Lentzea tibetensis</name>
    <dbReference type="NCBI Taxonomy" id="2591470"/>
    <lineage>
        <taxon>Bacteria</taxon>
        <taxon>Bacillati</taxon>
        <taxon>Actinomycetota</taxon>
        <taxon>Actinomycetes</taxon>
        <taxon>Pseudonocardiales</taxon>
        <taxon>Pseudonocardiaceae</taxon>
        <taxon>Lentzea</taxon>
    </lineage>
</organism>
<reference evidence="1 2" key="1">
    <citation type="submission" date="2019-07" db="EMBL/GenBank/DDBJ databases">
        <title>Lentzea xizangensis sp. nov., isolated from Qinghai-Tibetan Plateau Soils.</title>
        <authorList>
            <person name="Huang J."/>
        </authorList>
    </citation>
    <scope>NUCLEOTIDE SEQUENCE [LARGE SCALE GENOMIC DNA]</scope>
    <source>
        <strain evidence="1 2">FXJ1.1311</strain>
    </source>
</reference>
<protein>
    <submittedName>
        <fullName evidence="1">Uncharacterized protein</fullName>
    </submittedName>
</protein>
<dbReference type="InterPro" id="IPR046197">
    <property type="entry name" value="DUF6229"/>
</dbReference>